<accession>A0A8H4VD70</accession>
<keyword evidence="3" id="KW-1185">Reference proteome</keyword>
<keyword evidence="1" id="KW-0812">Transmembrane</keyword>
<proteinExistence type="predicted"/>
<dbReference type="OrthoDB" id="4927160at2759"/>
<dbReference type="Proteomes" id="UP000562929">
    <property type="component" value="Unassembled WGS sequence"/>
</dbReference>
<protein>
    <submittedName>
        <fullName evidence="2">Uncharacterized protein</fullName>
    </submittedName>
</protein>
<keyword evidence="1" id="KW-1133">Transmembrane helix</keyword>
<comment type="caution">
    <text evidence="2">The sequence shown here is derived from an EMBL/GenBank/DDBJ whole genome shotgun (WGS) entry which is preliminary data.</text>
</comment>
<keyword evidence="1" id="KW-0472">Membrane</keyword>
<name>A0A8H4VD70_9HYPO</name>
<organism evidence="2 3">
    <name type="scientific">Ophiocordyceps camponoti-floridani</name>
    <dbReference type="NCBI Taxonomy" id="2030778"/>
    <lineage>
        <taxon>Eukaryota</taxon>
        <taxon>Fungi</taxon>
        <taxon>Dikarya</taxon>
        <taxon>Ascomycota</taxon>
        <taxon>Pezizomycotina</taxon>
        <taxon>Sordariomycetes</taxon>
        <taxon>Hypocreomycetidae</taxon>
        <taxon>Hypocreales</taxon>
        <taxon>Ophiocordycipitaceae</taxon>
        <taxon>Ophiocordyceps</taxon>
    </lineage>
</organism>
<evidence type="ECO:0000256" key="1">
    <source>
        <dbReference type="SAM" id="Phobius"/>
    </source>
</evidence>
<gene>
    <name evidence="2" type="ORF">GQ602_004039</name>
</gene>
<reference evidence="2 3" key="1">
    <citation type="journal article" date="2020" name="G3 (Bethesda)">
        <title>Genetic Underpinnings of Host Manipulation by Ophiocordyceps as Revealed by Comparative Transcriptomics.</title>
        <authorList>
            <person name="Will I."/>
            <person name="Das B."/>
            <person name="Trinh T."/>
            <person name="Brachmann A."/>
            <person name="Ohm R.A."/>
            <person name="de Bekker C."/>
        </authorList>
    </citation>
    <scope>NUCLEOTIDE SEQUENCE [LARGE SCALE GENOMIC DNA]</scope>
    <source>
        <strain evidence="2 3">EC05</strain>
    </source>
</reference>
<feature type="transmembrane region" description="Helical" evidence="1">
    <location>
        <begin position="12"/>
        <end position="34"/>
    </location>
</feature>
<dbReference type="AlphaFoldDB" id="A0A8H4VD70"/>
<evidence type="ECO:0000313" key="2">
    <source>
        <dbReference type="EMBL" id="KAF4587346.1"/>
    </source>
</evidence>
<dbReference type="EMBL" id="JAACLJ010000004">
    <property type="protein sequence ID" value="KAF4587346.1"/>
    <property type="molecule type" value="Genomic_DNA"/>
</dbReference>
<sequence>MRKLLLNSSEVSVLATLTTVILCTLALFLSGYAIQQRTLRDLRAAIRPHESPRAMTSSDSFPVVKAVKAKSWAADHPDPRMRVAVSRAERRRLIKAEMRRLALQAESKYRPRRRRLW</sequence>
<evidence type="ECO:0000313" key="3">
    <source>
        <dbReference type="Proteomes" id="UP000562929"/>
    </source>
</evidence>